<dbReference type="AlphaFoldDB" id="A0A078AMP8"/>
<sequence length="431" mass="50731">MIFSLNKSPSKNESAFKQTSSTSKFRDKSNKPILNGRAQRWQAVDSHCIIKQSQETKSSQYNSPSRERSSNDSVQKLRQKGHKSDFSFADKELSQIIHQQKQEKVDYYHQNISKAIKLTKNEDTVDLALWKNAIFYKSIALIKEQREKLKQKIDPNYISSNIKPKVKTFRQKSPKPQILKKQGNNIRCKSADVVAERHSNFSFNNDDKNKDIVNEINQKDSANQQTSFCEDQEEQQRREKYLKYTRKPDQSSEQHLLVIISKFSPFLIKEISDTNVDQIDINKVKREEIESLANCFMQLVNLIIYERQELSQGWEQLQAYCHHSYDAFQHFLILKSCADLQKFGIESIVETEKMFLNSLGEVCIFNLPKCLFILYQLCQSLINYIYDLYGYTHIKTQRERKSKSQMNRVFQLELIEEINEDDHLKTPKFFQ</sequence>
<dbReference type="InParanoid" id="A0A078AMP8"/>
<evidence type="ECO:0000256" key="1">
    <source>
        <dbReference type="SAM" id="MobiDB-lite"/>
    </source>
</evidence>
<proteinExistence type="predicted"/>
<organism evidence="2 3">
    <name type="scientific">Stylonychia lemnae</name>
    <name type="common">Ciliate</name>
    <dbReference type="NCBI Taxonomy" id="5949"/>
    <lineage>
        <taxon>Eukaryota</taxon>
        <taxon>Sar</taxon>
        <taxon>Alveolata</taxon>
        <taxon>Ciliophora</taxon>
        <taxon>Intramacronucleata</taxon>
        <taxon>Spirotrichea</taxon>
        <taxon>Stichotrichia</taxon>
        <taxon>Sporadotrichida</taxon>
        <taxon>Oxytrichidae</taxon>
        <taxon>Stylonychinae</taxon>
        <taxon>Stylonychia</taxon>
    </lineage>
</organism>
<gene>
    <name evidence="2" type="primary">Contig10179.g10872</name>
    <name evidence="2" type="ORF">STYLEM_12718</name>
</gene>
<evidence type="ECO:0000313" key="3">
    <source>
        <dbReference type="Proteomes" id="UP000039865"/>
    </source>
</evidence>
<evidence type="ECO:0000313" key="2">
    <source>
        <dbReference type="EMBL" id="CDW83670.1"/>
    </source>
</evidence>
<feature type="compositionally biased region" description="Polar residues" evidence="1">
    <location>
        <begin position="1"/>
        <end position="23"/>
    </location>
</feature>
<dbReference type="OrthoDB" id="10639447at2759"/>
<name>A0A078AMP8_STYLE</name>
<protein>
    <submittedName>
        <fullName evidence="2">Uncharacterized protein</fullName>
    </submittedName>
</protein>
<reference evidence="2 3" key="1">
    <citation type="submission" date="2014-06" db="EMBL/GenBank/DDBJ databases">
        <authorList>
            <person name="Swart Estienne"/>
        </authorList>
    </citation>
    <scope>NUCLEOTIDE SEQUENCE [LARGE SCALE GENOMIC DNA]</scope>
    <source>
        <strain evidence="2 3">130c</strain>
    </source>
</reference>
<keyword evidence="3" id="KW-1185">Reference proteome</keyword>
<dbReference type="Proteomes" id="UP000039865">
    <property type="component" value="Unassembled WGS sequence"/>
</dbReference>
<feature type="region of interest" description="Disordered" evidence="1">
    <location>
        <begin position="1"/>
        <end position="37"/>
    </location>
</feature>
<feature type="region of interest" description="Disordered" evidence="1">
    <location>
        <begin position="53"/>
        <end position="82"/>
    </location>
</feature>
<dbReference type="EMBL" id="CCKQ01012066">
    <property type="protein sequence ID" value="CDW83670.1"/>
    <property type="molecule type" value="Genomic_DNA"/>
</dbReference>
<feature type="compositionally biased region" description="Polar residues" evidence="1">
    <location>
        <begin position="53"/>
        <end position="64"/>
    </location>
</feature>
<accession>A0A078AMP8</accession>